<evidence type="ECO:0000259" key="8">
    <source>
        <dbReference type="SMART" id="SM00244"/>
    </source>
</evidence>
<protein>
    <recommendedName>
        <fullName evidence="6">Protein HflC</fullName>
    </recommendedName>
</protein>
<dbReference type="Proteomes" id="UP000076927">
    <property type="component" value="Chromosome"/>
</dbReference>
<dbReference type="PANTHER" id="PTHR42911:SF1">
    <property type="entry name" value="MODULATOR OF FTSH PROTEASE HFLC"/>
    <property type="match status" value="1"/>
</dbReference>
<keyword evidence="4 7" id="KW-1133">Transmembrane helix</keyword>
<dbReference type="CDD" id="cd03405">
    <property type="entry name" value="SPFH_HflC"/>
    <property type="match status" value="1"/>
</dbReference>
<dbReference type="PATRIC" id="fig|1178515.4.peg.3407"/>
<dbReference type="STRING" id="1178515.SY83_16940"/>
<dbReference type="KEGG" id="pswu:SY83_16940"/>
<dbReference type="PIRSF" id="PIRSF005651">
    <property type="entry name" value="HflC"/>
    <property type="match status" value="1"/>
</dbReference>
<keyword evidence="3 7" id="KW-0812">Transmembrane</keyword>
<name>A0A172TKX0_9BACL</name>
<dbReference type="SUPFAM" id="SSF117892">
    <property type="entry name" value="Band 7/SPFH domain"/>
    <property type="match status" value="1"/>
</dbReference>
<dbReference type="EMBL" id="CP011388">
    <property type="protein sequence ID" value="ANE47688.1"/>
    <property type="molecule type" value="Genomic_DNA"/>
</dbReference>
<dbReference type="SMART" id="SM00244">
    <property type="entry name" value="PHB"/>
    <property type="match status" value="1"/>
</dbReference>
<dbReference type="AlphaFoldDB" id="A0A172TKX0"/>
<evidence type="ECO:0000313" key="9">
    <source>
        <dbReference type="EMBL" id="ANE47688.1"/>
    </source>
</evidence>
<evidence type="ECO:0000256" key="6">
    <source>
        <dbReference type="PIRNR" id="PIRNR005651"/>
    </source>
</evidence>
<sequence length="286" mass="32764">MRKRWIIIGISFVAAIIIISGSLFIVREGEYKVVMKFGEAVRYMEQPGIKMKIPFVETVTYLPKHQMIYDSKPTPILTKDKKPIVVDNYTVWRINDPQKFLRKFQSVAYSQERIDAAVYSTVRRKLSEIEYGNIISENTSRGDLTTQITNEVREGMEQNGIEIVDVRIKRTDLPEENKQSVYSRMVSDRQAIAARYLSEGDEESRKITSKADRAATELIAQAQADAKKILADGEQQAAKIYNDAYGKNPAFYKMYRTLDSYITTFQGEPVIMLPIDSEYTKLIVGQ</sequence>
<dbReference type="RefSeq" id="WP_068608632.1">
    <property type="nucleotide sequence ID" value="NZ_CP011388.1"/>
</dbReference>
<evidence type="ECO:0000256" key="7">
    <source>
        <dbReference type="SAM" id="Phobius"/>
    </source>
</evidence>
<evidence type="ECO:0000256" key="2">
    <source>
        <dbReference type="ARBA" id="ARBA00007862"/>
    </source>
</evidence>
<reference evidence="9 10" key="1">
    <citation type="submission" date="2015-01" db="EMBL/GenBank/DDBJ databases">
        <title>Paenibacillus swuensis/DY6/whole genome sequencing.</title>
        <authorList>
            <person name="Kim M.K."/>
            <person name="Srinivasan S."/>
            <person name="Lee J.-J."/>
        </authorList>
    </citation>
    <scope>NUCLEOTIDE SEQUENCE [LARGE SCALE GENOMIC DNA]</scope>
    <source>
        <strain evidence="9 10">DY6</strain>
    </source>
</reference>
<gene>
    <name evidence="9" type="ORF">SY83_16940</name>
</gene>
<dbReference type="PANTHER" id="PTHR42911">
    <property type="entry name" value="MODULATOR OF FTSH PROTEASE HFLC"/>
    <property type="match status" value="1"/>
</dbReference>
<comment type="similarity">
    <text evidence="2 6">Belongs to the band 7/mec-2 family. HflC subfamily.</text>
</comment>
<organism evidence="9 10">
    <name type="scientific">Paenibacillus swuensis</name>
    <dbReference type="NCBI Taxonomy" id="1178515"/>
    <lineage>
        <taxon>Bacteria</taxon>
        <taxon>Bacillati</taxon>
        <taxon>Bacillota</taxon>
        <taxon>Bacilli</taxon>
        <taxon>Bacillales</taxon>
        <taxon>Paenibacillaceae</taxon>
        <taxon>Paenibacillus</taxon>
    </lineage>
</organism>
<dbReference type="InterPro" id="IPR001107">
    <property type="entry name" value="Band_7"/>
</dbReference>
<dbReference type="OrthoDB" id="9809197at2"/>
<evidence type="ECO:0000256" key="3">
    <source>
        <dbReference type="ARBA" id="ARBA00022692"/>
    </source>
</evidence>
<dbReference type="InterPro" id="IPR010200">
    <property type="entry name" value="HflC"/>
</dbReference>
<comment type="function">
    <text evidence="6">HflC and HflK could regulate a protease.</text>
</comment>
<evidence type="ECO:0000256" key="1">
    <source>
        <dbReference type="ARBA" id="ARBA00004370"/>
    </source>
</evidence>
<evidence type="ECO:0000256" key="5">
    <source>
        <dbReference type="ARBA" id="ARBA00023136"/>
    </source>
</evidence>
<keyword evidence="10" id="KW-1185">Reference proteome</keyword>
<dbReference type="GO" id="GO:0016020">
    <property type="term" value="C:membrane"/>
    <property type="evidence" value="ECO:0007669"/>
    <property type="project" value="UniProtKB-SubCell"/>
</dbReference>
<evidence type="ECO:0000256" key="4">
    <source>
        <dbReference type="ARBA" id="ARBA00022989"/>
    </source>
</evidence>
<accession>A0A172TKX0</accession>
<dbReference type="InterPro" id="IPR036013">
    <property type="entry name" value="Band_7/SPFH_dom_sf"/>
</dbReference>
<keyword evidence="5 7" id="KW-0472">Membrane</keyword>
<feature type="transmembrane region" description="Helical" evidence="7">
    <location>
        <begin position="6"/>
        <end position="26"/>
    </location>
</feature>
<comment type="subcellular location">
    <subcellularLocation>
        <location evidence="1">Membrane</location>
    </subcellularLocation>
</comment>
<dbReference type="Gene3D" id="3.30.479.30">
    <property type="entry name" value="Band 7 domain"/>
    <property type="match status" value="1"/>
</dbReference>
<feature type="domain" description="Band 7" evidence="8">
    <location>
        <begin position="21"/>
        <end position="185"/>
    </location>
</feature>
<dbReference type="Pfam" id="PF01145">
    <property type="entry name" value="Band_7"/>
    <property type="match status" value="1"/>
</dbReference>
<evidence type="ECO:0000313" key="10">
    <source>
        <dbReference type="Proteomes" id="UP000076927"/>
    </source>
</evidence>
<proteinExistence type="inferred from homology"/>